<dbReference type="AlphaFoldDB" id="A0A2G1UHS7"/>
<dbReference type="NCBIfam" id="TIGR02532">
    <property type="entry name" value="IV_pilin_GFxxxE"/>
    <property type="match status" value="1"/>
</dbReference>
<feature type="transmembrane region" description="Helical" evidence="1">
    <location>
        <begin position="16"/>
        <end position="39"/>
    </location>
</feature>
<protein>
    <submittedName>
        <fullName evidence="2">Type II secretory pathway, pseudopilin PulG</fullName>
    </submittedName>
</protein>
<dbReference type="Pfam" id="PF07963">
    <property type="entry name" value="N_methyl"/>
    <property type="match status" value="1"/>
</dbReference>
<keyword evidence="1" id="KW-0812">Transmembrane</keyword>
<dbReference type="Proteomes" id="UP000231409">
    <property type="component" value="Unassembled WGS sequence"/>
</dbReference>
<dbReference type="InterPro" id="IPR012902">
    <property type="entry name" value="N_methyl_site"/>
</dbReference>
<dbReference type="PROSITE" id="PS00409">
    <property type="entry name" value="PROKAR_NTER_METHYL"/>
    <property type="match status" value="1"/>
</dbReference>
<dbReference type="Gene3D" id="3.30.700.10">
    <property type="entry name" value="Glycoprotein, Type 4 Pilin"/>
    <property type="match status" value="1"/>
</dbReference>
<evidence type="ECO:0000313" key="2">
    <source>
        <dbReference type="EMBL" id="PHQ14061.1"/>
    </source>
</evidence>
<name>A0A2G1UHS7_9GAMM</name>
<dbReference type="InterPro" id="IPR045584">
    <property type="entry name" value="Pilin-like"/>
</dbReference>
<comment type="caution">
    <text evidence="2">The sequence shown here is derived from an EMBL/GenBank/DDBJ whole genome shotgun (WGS) entry which is preliminary data.</text>
</comment>
<keyword evidence="1" id="KW-1133">Transmembrane helix</keyword>
<sequence length="163" mass="16666">MTNGASSGDPASIKGFTLVELVIVIILIGVLSALGIGLFTTRSAFSPLLATQQLSSATLLAQQAALAGNTSNRVVIRQLPGELQFDAGGNTFALAREGASLSYRVSGGVFSAVPAVGLTVSFDDMGRVAAPAARENLEFRISGASQFELCLSSLGAVYPGVCQ</sequence>
<keyword evidence="3" id="KW-1185">Reference proteome</keyword>
<evidence type="ECO:0000313" key="3">
    <source>
        <dbReference type="Proteomes" id="UP000231409"/>
    </source>
</evidence>
<proteinExistence type="predicted"/>
<dbReference type="SUPFAM" id="SSF54523">
    <property type="entry name" value="Pili subunits"/>
    <property type="match status" value="1"/>
</dbReference>
<keyword evidence="1" id="KW-0472">Membrane</keyword>
<organism evidence="2 3">
    <name type="scientific">Marinobacter profundi</name>
    <dbReference type="NCBI Taxonomy" id="2666256"/>
    <lineage>
        <taxon>Bacteria</taxon>
        <taxon>Pseudomonadati</taxon>
        <taxon>Pseudomonadota</taxon>
        <taxon>Gammaproteobacteria</taxon>
        <taxon>Pseudomonadales</taxon>
        <taxon>Marinobacteraceae</taxon>
        <taxon>Marinobacter</taxon>
    </lineage>
</organism>
<gene>
    <name evidence="2" type="ORF">CLH61_15840</name>
</gene>
<accession>A0A2G1UHS7</accession>
<evidence type="ECO:0000256" key="1">
    <source>
        <dbReference type="SAM" id="Phobius"/>
    </source>
</evidence>
<reference evidence="2 3" key="1">
    <citation type="submission" date="2017-09" db="EMBL/GenBank/DDBJ databases">
        <title>The draft genome sequences of Marinobacter sp. PWS21.</title>
        <authorList>
            <person name="Cao J."/>
        </authorList>
    </citation>
    <scope>NUCLEOTIDE SEQUENCE [LARGE SCALE GENOMIC DNA]</scope>
    <source>
        <strain evidence="2 3">PWS21</strain>
    </source>
</reference>
<dbReference type="EMBL" id="NTFH01000012">
    <property type="protein sequence ID" value="PHQ14061.1"/>
    <property type="molecule type" value="Genomic_DNA"/>
</dbReference>